<name>A0A0B5F2L0_STRA4</name>
<sequence>MLDRGRRPDPAANHPRHPASSQHPRTTVRPLLRVRAPGTRSRPDPRSQACEIPVRLDRARCHEHGAAYSSIPHSERNAP</sequence>
<reference evidence="2 3" key="1">
    <citation type="submission" date="2015-01" db="EMBL/GenBank/DDBJ databases">
        <title>Enhanced salinomycin production by adjusting the supply of polyketide extender units in Streptomyce albus DSM 41398.</title>
        <authorList>
            <person name="Lu C."/>
        </authorList>
    </citation>
    <scope>NUCLEOTIDE SEQUENCE [LARGE SCALE GENOMIC DNA]</scope>
    <source>
        <strain evidence="3">ATCC 21838 / DSM 41398 / FERM P-419 / JCM 4703 / NBRC 107858</strain>
    </source>
</reference>
<evidence type="ECO:0000313" key="3">
    <source>
        <dbReference type="Proteomes" id="UP000031523"/>
    </source>
</evidence>
<dbReference type="EMBL" id="CP010519">
    <property type="protein sequence ID" value="AJE84572.1"/>
    <property type="molecule type" value="Genomic_DNA"/>
</dbReference>
<protein>
    <submittedName>
        <fullName evidence="2">Uncharacterized protein</fullName>
    </submittedName>
</protein>
<evidence type="ECO:0000256" key="1">
    <source>
        <dbReference type="SAM" id="MobiDB-lite"/>
    </source>
</evidence>
<organism evidence="2 3">
    <name type="scientific">Streptomyces albus (strain ATCC 21838 / DSM 41398 / FERM P-419 / JCM 4703 / NBRC 107858)</name>
    <dbReference type="NCBI Taxonomy" id="1081613"/>
    <lineage>
        <taxon>Bacteria</taxon>
        <taxon>Bacillati</taxon>
        <taxon>Actinomycetota</taxon>
        <taxon>Actinomycetes</taxon>
        <taxon>Kitasatosporales</taxon>
        <taxon>Streptomycetaceae</taxon>
        <taxon>Streptomyces</taxon>
    </lineage>
</organism>
<accession>A0A0B5F2L0</accession>
<gene>
    <name evidence="2" type="ORF">SLNWT_4196</name>
</gene>
<proteinExistence type="predicted"/>
<keyword evidence="3" id="KW-1185">Reference proteome</keyword>
<dbReference type="KEGG" id="sals:SLNWT_4196"/>
<dbReference type="AlphaFoldDB" id="A0A0B5F2L0"/>
<feature type="region of interest" description="Disordered" evidence="1">
    <location>
        <begin position="1"/>
        <end position="51"/>
    </location>
</feature>
<dbReference type="Proteomes" id="UP000031523">
    <property type="component" value="Chromosome"/>
</dbReference>
<evidence type="ECO:0000313" key="2">
    <source>
        <dbReference type="EMBL" id="AJE84572.1"/>
    </source>
</evidence>